<name>A0A9X0YHC2_9FLAO</name>
<dbReference type="AlphaFoldDB" id="A0A9X0YHC2"/>
<evidence type="ECO:0000313" key="4">
    <source>
        <dbReference type="Proteomes" id="UP001138672"/>
    </source>
</evidence>
<evidence type="ECO:0000313" key="2">
    <source>
        <dbReference type="EMBL" id="MBP1838830.1"/>
    </source>
</evidence>
<proteinExistence type="predicted"/>
<dbReference type="Pfam" id="PF14316">
    <property type="entry name" value="DUF4381"/>
    <property type="match status" value="1"/>
</dbReference>
<dbReference type="InterPro" id="IPR025489">
    <property type="entry name" value="DUF4381"/>
</dbReference>
<dbReference type="EMBL" id="JAGGJQ010000002">
    <property type="protein sequence ID" value="MBP1838830.1"/>
    <property type="molecule type" value="Genomic_DNA"/>
</dbReference>
<keyword evidence="5" id="KW-1185">Reference proteome</keyword>
<keyword evidence="1" id="KW-0472">Membrane</keyword>
<comment type="caution">
    <text evidence="2">The sequence shown here is derived from an EMBL/GenBank/DDBJ whole genome shotgun (WGS) entry which is preliminary data.</text>
</comment>
<feature type="transmembrane region" description="Helical" evidence="1">
    <location>
        <begin position="39"/>
        <end position="57"/>
    </location>
</feature>
<evidence type="ECO:0000313" key="3">
    <source>
        <dbReference type="EMBL" id="MDQ0333607.1"/>
    </source>
</evidence>
<reference evidence="2" key="1">
    <citation type="submission" date="2021-03" db="EMBL/GenBank/DDBJ databases">
        <title>Genomic Encyclopedia of Type Strains, Phase IV (KMG-IV): sequencing the most valuable type-strain genomes for metagenomic binning, comparative biology and taxonomic classification.</title>
        <authorList>
            <person name="Goeker M."/>
        </authorList>
    </citation>
    <scope>NUCLEOTIDE SEQUENCE</scope>
    <source>
        <strain evidence="2">DSM 15523</strain>
        <strain evidence="3 5">DSM 16476</strain>
    </source>
</reference>
<dbReference type="OrthoDB" id="978983at2"/>
<dbReference type="Proteomes" id="UP001138672">
    <property type="component" value="Unassembled WGS sequence"/>
</dbReference>
<keyword evidence="1" id="KW-0812">Transmembrane</keyword>
<dbReference type="Proteomes" id="UP001231587">
    <property type="component" value="Unassembled WGS sequence"/>
</dbReference>
<evidence type="ECO:0008006" key="6">
    <source>
        <dbReference type="Google" id="ProtNLM"/>
    </source>
</evidence>
<evidence type="ECO:0000256" key="1">
    <source>
        <dbReference type="SAM" id="Phobius"/>
    </source>
</evidence>
<dbReference type="EMBL" id="JAUSUU010000001">
    <property type="protein sequence ID" value="MDQ0333607.1"/>
    <property type="molecule type" value="Genomic_DNA"/>
</dbReference>
<gene>
    <name evidence="2" type="ORF">J2Z56_000736</name>
    <name evidence="3" type="ORF">J2Z57_000029</name>
</gene>
<organism evidence="2 4">
    <name type="scientific">Formosa algae</name>
    <dbReference type="NCBI Taxonomy" id="225843"/>
    <lineage>
        <taxon>Bacteria</taxon>
        <taxon>Pseudomonadati</taxon>
        <taxon>Bacteroidota</taxon>
        <taxon>Flavobacteriia</taxon>
        <taxon>Flavobacteriales</taxon>
        <taxon>Flavobacteriaceae</taxon>
        <taxon>Formosa</taxon>
    </lineage>
</organism>
<sequence>MTFVKLHSLFWFQNPTPSSDLDFGELIEPSPVPFTFNTIGWKVVGVLLIVLIALLLYKGYKAYQKKQYLRTAVAEIKSLQAQSDLSAEAFINTVLFLLKDTAIQSYGRQTVAGLFGREWLTFLDSKVKNSGFIDDEVIILNAVYKQQLPDNQVFNKTQFTNKSIHWIEHHAR</sequence>
<evidence type="ECO:0000313" key="5">
    <source>
        <dbReference type="Proteomes" id="UP001231587"/>
    </source>
</evidence>
<protein>
    <recommendedName>
        <fullName evidence="6">DUF4381 domain-containing protein</fullName>
    </recommendedName>
</protein>
<accession>A0A9X0YHC2</accession>
<dbReference type="RefSeq" id="WP_057781718.1">
    <property type="nucleotide sequence ID" value="NZ_JAGGJQ010000002.1"/>
</dbReference>
<keyword evidence="1" id="KW-1133">Transmembrane helix</keyword>